<dbReference type="SUPFAM" id="SSF56672">
    <property type="entry name" value="DNA/RNA polymerases"/>
    <property type="match status" value="1"/>
</dbReference>
<accession>A0AAQ3SHK5</accession>
<dbReference type="InterPro" id="IPR043502">
    <property type="entry name" value="DNA/RNA_pol_sf"/>
</dbReference>
<gene>
    <name evidence="3" type="ORF">U9M48_000674</name>
</gene>
<feature type="domain" description="Integrase catalytic" evidence="2">
    <location>
        <begin position="241"/>
        <end position="403"/>
    </location>
</feature>
<dbReference type="AlphaFoldDB" id="A0AAQ3SHK5"/>
<dbReference type="InterPro" id="IPR050951">
    <property type="entry name" value="Retrovirus_Pol_polyprotein"/>
</dbReference>
<dbReference type="Pfam" id="PF17921">
    <property type="entry name" value="Integrase_H2C2"/>
    <property type="match status" value="1"/>
</dbReference>
<dbReference type="GO" id="GO:0003676">
    <property type="term" value="F:nucleic acid binding"/>
    <property type="evidence" value="ECO:0007669"/>
    <property type="project" value="InterPro"/>
</dbReference>
<keyword evidence="4" id="KW-1185">Reference proteome</keyword>
<protein>
    <recommendedName>
        <fullName evidence="2">Integrase catalytic domain-containing protein</fullName>
    </recommendedName>
</protein>
<evidence type="ECO:0000313" key="4">
    <source>
        <dbReference type="Proteomes" id="UP001341281"/>
    </source>
</evidence>
<keyword evidence="1" id="KW-0511">Multifunctional enzyme</keyword>
<evidence type="ECO:0000259" key="2">
    <source>
        <dbReference type="PROSITE" id="PS50994"/>
    </source>
</evidence>
<sequence length="441" mass="49020">MPDIDKPFTVDWDASGVGFGAVLHQGTGLLAFFSRPFAAHHLKLAAYEWELIGLVQAVRHWHPYLWVVPSSSAPTTTASTPLHGATASVDQQALRVQLHRGVSPGRLNTVVDALSRRDAELLPLPEGGGLLEGGGACALSDPSFALIDDIRTATKEAPDAQLFTRRLQEGELPTPWRPNFVPDHGDLRYQVLRLAHSAGHKGIQKTLHRLHSDFYIPGDRTLVRSCATCQRNKTETLWPAGLLQPLEVSSQVWADISLDFIERLPKVGGNSIILTVVDRFSKYAHFIALSHIPTPRRRSPAPSSRAFFPSSIVSVRDPVFTGHVWRDLFKMAAVTLRMSTAFHPQTDGQTEVVNKVIAMYLRCVTGDRPCAWLDWLPWAEYCYNTLYHSALRATPFEVVYGWPPPPMLPNQPGTARTEMADILLHNRDDMLAEACQRLLQA</sequence>
<dbReference type="Proteomes" id="UP001341281">
    <property type="component" value="Chromosome 01"/>
</dbReference>
<dbReference type="InterPro" id="IPR001584">
    <property type="entry name" value="Integrase_cat-core"/>
</dbReference>
<dbReference type="GO" id="GO:0003824">
    <property type="term" value="F:catalytic activity"/>
    <property type="evidence" value="ECO:0007669"/>
    <property type="project" value="UniProtKB-KW"/>
</dbReference>
<dbReference type="InterPro" id="IPR041577">
    <property type="entry name" value="RT_RNaseH_2"/>
</dbReference>
<proteinExistence type="predicted"/>
<dbReference type="PROSITE" id="PS50994">
    <property type="entry name" value="INTEGRASE"/>
    <property type="match status" value="1"/>
</dbReference>
<dbReference type="InterPro" id="IPR012337">
    <property type="entry name" value="RNaseH-like_sf"/>
</dbReference>
<dbReference type="InterPro" id="IPR036397">
    <property type="entry name" value="RNaseH_sf"/>
</dbReference>
<reference evidence="3 4" key="1">
    <citation type="submission" date="2024-02" db="EMBL/GenBank/DDBJ databases">
        <title>High-quality chromosome-scale genome assembly of Pensacola bahiagrass (Paspalum notatum Flugge var. saurae).</title>
        <authorList>
            <person name="Vega J.M."/>
            <person name="Podio M."/>
            <person name="Orjuela J."/>
            <person name="Siena L.A."/>
            <person name="Pessino S.C."/>
            <person name="Combes M.C."/>
            <person name="Mariac C."/>
            <person name="Albertini E."/>
            <person name="Pupilli F."/>
            <person name="Ortiz J.P.A."/>
            <person name="Leblanc O."/>
        </authorList>
    </citation>
    <scope>NUCLEOTIDE SEQUENCE [LARGE SCALE GENOMIC DNA]</scope>
    <source>
        <strain evidence="3">R1</strain>
        <tissue evidence="3">Leaf</tissue>
    </source>
</reference>
<dbReference type="EMBL" id="CP144745">
    <property type="protein sequence ID" value="WVZ49305.1"/>
    <property type="molecule type" value="Genomic_DNA"/>
</dbReference>
<dbReference type="PANTHER" id="PTHR37984:SF5">
    <property type="entry name" value="PROTEIN NYNRIN-LIKE"/>
    <property type="match status" value="1"/>
</dbReference>
<dbReference type="Gene3D" id="3.30.420.10">
    <property type="entry name" value="Ribonuclease H-like superfamily/Ribonuclease H"/>
    <property type="match status" value="1"/>
</dbReference>
<dbReference type="InterPro" id="IPR041588">
    <property type="entry name" value="Integrase_H2C2"/>
</dbReference>
<dbReference type="Gene3D" id="1.10.340.70">
    <property type="match status" value="1"/>
</dbReference>
<dbReference type="Pfam" id="PF17919">
    <property type="entry name" value="RT_RNaseH_2"/>
    <property type="match status" value="1"/>
</dbReference>
<evidence type="ECO:0000313" key="3">
    <source>
        <dbReference type="EMBL" id="WVZ49305.1"/>
    </source>
</evidence>
<evidence type="ECO:0000256" key="1">
    <source>
        <dbReference type="ARBA" id="ARBA00023268"/>
    </source>
</evidence>
<dbReference type="PANTHER" id="PTHR37984">
    <property type="entry name" value="PROTEIN CBG26694"/>
    <property type="match status" value="1"/>
</dbReference>
<name>A0AAQ3SHK5_PASNO</name>
<dbReference type="SUPFAM" id="SSF53098">
    <property type="entry name" value="Ribonuclease H-like"/>
    <property type="match status" value="1"/>
</dbReference>
<organism evidence="3 4">
    <name type="scientific">Paspalum notatum var. saurae</name>
    <dbReference type="NCBI Taxonomy" id="547442"/>
    <lineage>
        <taxon>Eukaryota</taxon>
        <taxon>Viridiplantae</taxon>
        <taxon>Streptophyta</taxon>
        <taxon>Embryophyta</taxon>
        <taxon>Tracheophyta</taxon>
        <taxon>Spermatophyta</taxon>
        <taxon>Magnoliopsida</taxon>
        <taxon>Liliopsida</taxon>
        <taxon>Poales</taxon>
        <taxon>Poaceae</taxon>
        <taxon>PACMAD clade</taxon>
        <taxon>Panicoideae</taxon>
        <taxon>Andropogonodae</taxon>
        <taxon>Paspaleae</taxon>
        <taxon>Paspalinae</taxon>
        <taxon>Paspalum</taxon>
    </lineage>
</organism>
<dbReference type="GO" id="GO:0015074">
    <property type="term" value="P:DNA integration"/>
    <property type="evidence" value="ECO:0007669"/>
    <property type="project" value="InterPro"/>
</dbReference>